<dbReference type="SUPFAM" id="SSF48726">
    <property type="entry name" value="Immunoglobulin"/>
    <property type="match status" value="3"/>
</dbReference>
<dbReference type="InterPro" id="IPR036179">
    <property type="entry name" value="Ig-like_dom_sf"/>
</dbReference>
<dbReference type="PROSITE" id="PS50835">
    <property type="entry name" value="IG_LIKE"/>
    <property type="match status" value="1"/>
</dbReference>
<proteinExistence type="predicted"/>
<dbReference type="Pfam" id="PF13927">
    <property type="entry name" value="Ig_3"/>
    <property type="match status" value="1"/>
</dbReference>
<protein>
    <recommendedName>
        <fullName evidence="1">Ig-like domain-containing protein</fullName>
    </recommendedName>
</protein>
<reference evidence="2" key="1">
    <citation type="submission" date="2022-11" db="EMBL/GenBank/DDBJ databases">
        <title>Centuries of genome instability and evolution in soft-shell clam transmissible cancer (bioRxiv).</title>
        <authorList>
            <person name="Hart S.F.M."/>
            <person name="Yonemitsu M.A."/>
            <person name="Giersch R.M."/>
            <person name="Beal B.F."/>
            <person name="Arriagada G."/>
            <person name="Davis B.W."/>
            <person name="Ostrander E.A."/>
            <person name="Goff S.P."/>
            <person name="Metzger M.J."/>
        </authorList>
    </citation>
    <scope>NUCLEOTIDE SEQUENCE</scope>
    <source>
        <strain evidence="2">MELC-2E11</strain>
        <tissue evidence="2">Siphon/mantle</tissue>
    </source>
</reference>
<evidence type="ECO:0000313" key="2">
    <source>
        <dbReference type="EMBL" id="WAR14400.1"/>
    </source>
</evidence>
<gene>
    <name evidence="2" type="ORF">MAR_004505</name>
</gene>
<feature type="domain" description="Ig-like" evidence="1">
    <location>
        <begin position="175"/>
        <end position="256"/>
    </location>
</feature>
<dbReference type="InterPro" id="IPR003598">
    <property type="entry name" value="Ig_sub2"/>
</dbReference>
<dbReference type="InterPro" id="IPR013783">
    <property type="entry name" value="Ig-like_fold"/>
</dbReference>
<sequence length="442" mass="49182">MGLMERTVLLTTDKQYATLYGQITLTCSVNMDGANDVNFKRGSSKLFQLGSCDIFECQTVNTTKYKILKNTQTKKFDLVNLTINDFRETDSDNYHCEVVNNGDSGSIFLTYTVELSSLALEPSTDPISVIENLNQQFMCVTSFSRPEAVVKWYLDDEQLTSGIVTVTSQDSTTIPPVVHPLKNVVALERGNITVACEITTGIPSKTDFKWERMSDMTPVSMEQTLVIANIARTQSGHYRCSASNVMEPTGSAATVGNSTNTVYIDVQYEAKTASNSNDLEITITKSVCEDEGTCSSCIVNGPKNPERHKRYRSACHGLQTKLFFTSVEKEYFGLYRVHVNNELGNYTETFRLQSQDVYSDQDSNGVDNPGNNAAVEYEVVSSTKETSVYDALSVENDRPENPHVYMPLEESNPKSHAYYGNVKRGDPVYKSTVQKDSVQTVL</sequence>
<dbReference type="EMBL" id="CP111020">
    <property type="protein sequence ID" value="WAR14400.1"/>
    <property type="molecule type" value="Genomic_DNA"/>
</dbReference>
<organism evidence="2 3">
    <name type="scientific">Mya arenaria</name>
    <name type="common">Soft-shell clam</name>
    <dbReference type="NCBI Taxonomy" id="6604"/>
    <lineage>
        <taxon>Eukaryota</taxon>
        <taxon>Metazoa</taxon>
        <taxon>Spiralia</taxon>
        <taxon>Lophotrochozoa</taxon>
        <taxon>Mollusca</taxon>
        <taxon>Bivalvia</taxon>
        <taxon>Autobranchia</taxon>
        <taxon>Heteroconchia</taxon>
        <taxon>Euheterodonta</taxon>
        <taxon>Imparidentia</taxon>
        <taxon>Neoheterodontei</taxon>
        <taxon>Myida</taxon>
        <taxon>Myoidea</taxon>
        <taxon>Myidae</taxon>
        <taxon>Mya</taxon>
    </lineage>
</organism>
<dbReference type="SMART" id="SM00408">
    <property type="entry name" value="IGc2"/>
    <property type="match status" value="2"/>
</dbReference>
<dbReference type="Gene3D" id="2.60.40.10">
    <property type="entry name" value="Immunoglobulins"/>
    <property type="match status" value="2"/>
</dbReference>
<name>A0ABY7EX11_MYAAR</name>
<accession>A0ABY7EX11</accession>
<dbReference type="SMART" id="SM00409">
    <property type="entry name" value="IG"/>
    <property type="match status" value="3"/>
</dbReference>
<keyword evidence="3" id="KW-1185">Reference proteome</keyword>
<dbReference type="PANTHER" id="PTHR45889:SF8">
    <property type="entry name" value="IG-LIKE DOMAIN-CONTAINING PROTEIN"/>
    <property type="match status" value="1"/>
</dbReference>
<dbReference type="InterPro" id="IPR003599">
    <property type="entry name" value="Ig_sub"/>
</dbReference>
<dbReference type="InterPro" id="IPR007110">
    <property type="entry name" value="Ig-like_dom"/>
</dbReference>
<dbReference type="Proteomes" id="UP001164746">
    <property type="component" value="Chromosome 9"/>
</dbReference>
<evidence type="ECO:0000259" key="1">
    <source>
        <dbReference type="PROSITE" id="PS50835"/>
    </source>
</evidence>
<dbReference type="PANTHER" id="PTHR45889">
    <property type="entry name" value="IG-LIKE DOMAIN-CONTAINING PROTEIN"/>
    <property type="match status" value="1"/>
</dbReference>
<evidence type="ECO:0000313" key="3">
    <source>
        <dbReference type="Proteomes" id="UP001164746"/>
    </source>
</evidence>